<evidence type="ECO:0000256" key="13">
    <source>
        <dbReference type="ARBA" id="ARBA00043671"/>
    </source>
</evidence>
<evidence type="ECO:0000256" key="11">
    <source>
        <dbReference type="ARBA" id="ARBA00031642"/>
    </source>
</evidence>
<dbReference type="Proteomes" id="UP001149813">
    <property type="component" value="Unassembled WGS sequence"/>
</dbReference>
<dbReference type="PROSITE" id="PS00616">
    <property type="entry name" value="HIS_ACID_PHOSPHAT_1"/>
    <property type="match status" value="1"/>
</dbReference>
<dbReference type="GO" id="GO:0005886">
    <property type="term" value="C:plasma membrane"/>
    <property type="evidence" value="ECO:0007669"/>
    <property type="project" value="UniProtKB-SubCell"/>
</dbReference>
<evidence type="ECO:0000256" key="4">
    <source>
        <dbReference type="ARBA" id="ARBA00013040"/>
    </source>
</evidence>
<dbReference type="Gene3D" id="3.40.50.1240">
    <property type="entry name" value="Phosphoglycerate mutase-like"/>
    <property type="match status" value="1"/>
</dbReference>
<dbReference type="InterPro" id="IPR033379">
    <property type="entry name" value="Acid_Pase_AS"/>
</dbReference>
<sequence length="448" mass="50343">MRSSYRRLSLLIMCSPVLYLGYSRFYLQNESSLLSESSINKSENGLNLSSKSPYIYRTTEPSEPNSSKNLELIQMHYVARHGARYPTRGNMESIRHMFETIGPHIPDDWIKPDLVDPKNTGRLASGGEKEIASIAERMAGRYSEFLNGLFQDNERIRFVSSEWQRSMESARIFRDTVDPDGRTLPVKVVPISNDTTMAIRFACPLWNLLRGIHAVDIARETAVFDSIHSKYLQKQVSDRLSSIANRPISLSMKEVATIYSLCAYDLALYNEPNHWCTLLDPQSALLLELRNDIKFSRVYGPYGPPINKHMACVLFTHILDDIDSALADPKTAVSTFRFAHAETIMFVSALLGLENVLGKGEAPITGNMTLANAKRRGFKSTQLVPFSANIGIEIYRDTVGPQGFFRLLLNEQAVRLPGCDDAYCPIEILRSTLSENVGCSFGDMCKSK</sequence>
<evidence type="ECO:0000256" key="10">
    <source>
        <dbReference type="ARBA" id="ARBA00023180"/>
    </source>
</evidence>
<dbReference type="EMBL" id="JANBOJ010000112">
    <property type="protein sequence ID" value="KAJ1722423.1"/>
    <property type="molecule type" value="Genomic_DNA"/>
</dbReference>
<evidence type="ECO:0000256" key="6">
    <source>
        <dbReference type="ARBA" id="ARBA00022475"/>
    </source>
</evidence>
<name>A0A9W7Y1S9_9FUNG</name>
<dbReference type="EC" id="3.1.3.62" evidence="4"/>
<evidence type="ECO:0000256" key="3">
    <source>
        <dbReference type="ARBA" id="ARBA00012976"/>
    </source>
</evidence>
<reference evidence="17" key="1">
    <citation type="submission" date="2022-07" db="EMBL/GenBank/DDBJ databases">
        <title>Phylogenomic reconstructions and comparative analyses of Kickxellomycotina fungi.</title>
        <authorList>
            <person name="Reynolds N.K."/>
            <person name="Stajich J.E."/>
            <person name="Barry K."/>
            <person name="Grigoriev I.V."/>
            <person name="Crous P."/>
            <person name="Smith M.E."/>
        </authorList>
    </citation>
    <scope>NUCLEOTIDE SEQUENCE</scope>
    <source>
        <strain evidence="17">NBRC 32514</strain>
    </source>
</reference>
<dbReference type="GO" id="GO:0034417">
    <property type="term" value="F:bisphosphoglycerate 3-phosphatase activity"/>
    <property type="evidence" value="ECO:0007669"/>
    <property type="project" value="UniProtKB-EC"/>
</dbReference>
<evidence type="ECO:0000313" key="18">
    <source>
        <dbReference type="Proteomes" id="UP001149813"/>
    </source>
</evidence>
<dbReference type="SUPFAM" id="SSF53254">
    <property type="entry name" value="Phosphoglycerate mutase-like"/>
    <property type="match status" value="1"/>
</dbReference>
<evidence type="ECO:0000256" key="12">
    <source>
        <dbReference type="ARBA" id="ARBA00043668"/>
    </source>
</evidence>
<evidence type="ECO:0000256" key="16">
    <source>
        <dbReference type="PIRSR" id="PIRSR000894-2"/>
    </source>
</evidence>
<accession>A0A9W7Y1S9</accession>
<comment type="catalytic activity">
    <reaction evidence="13">
        <text>1D-myo-inositol 1,2,4,5,6-pentakisphosphate + H2O = 1D-myo-inositol 1,2,5,6-tetrakisphosphate + phosphate</text>
        <dbReference type="Rhea" id="RHEA:77115"/>
        <dbReference type="ChEBI" id="CHEBI:15377"/>
        <dbReference type="ChEBI" id="CHEBI:43474"/>
        <dbReference type="ChEBI" id="CHEBI:57798"/>
        <dbReference type="ChEBI" id="CHEBI:195535"/>
        <dbReference type="EC" id="3.1.3.62"/>
    </reaction>
    <physiologicalReaction direction="left-to-right" evidence="13">
        <dbReference type="Rhea" id="RHEA:77116"/>
    </physiologicalReaction>
</comment>
<comment type="catalytic activity">
    <reaction evidence="14">
        <text>1D-myo-inositol hexakisphosphate + H2O = 1D-myo-inositol 1,2,4,5,6-pentakisphosphate + phosphate</text>
        <dbReference type="Rhea" id="RHEA:16989"/>
        <dbReference type="ChEBI" id="CHEBI:15377"/>
        <dbReference type="ChEBI" id="CHEBI:43474"/>
        <dbReference type="ChEBI" id="CHEBI:57798"/>
        <dbReference type="ChEBI" id="CHEBI:58130"/>
        <dbReference type="EC" id="3.1.3.62"/>
    </reaction>
    <physiologicalReaction direction="left-to-right" evidence="14">
        <dbReference type="Rhea" id="RHEA:16990"/>
    </physiologicalReaction>
</comment>
<evidence type="ECO:0000256" key="9">
    <source>
        <dbReference type="ARBA" id="ARBA00023136"/>
    </source>
</evidence>
<dbReference type="InterPro" id="IPR016274">
    <property type="entry name" value="Histidine_acid_Pase_euk"/>
</dbReference>
<evidence type="ECO:0000256" key="14">
    <source>
        <dbReference type="ARBA" id="ARBA00043691"/>
    </source>
</evidence>
<keyword evidence="8" id="KW-0378">Hydrolase</keyword>
<keyword evidence="16" id="KW-1015">Disulfide bond</keyword>
<dbReference type="AlphaFoldDB" id="A0A9W7Y1S9"/>
<comment type="caution">
    <text evidence="17">The sequence shown here is derived from an EMBL/GenBank/DDBJ whole genome shotgun (WGS) entry which is preliminary data.</text>
</comment>
<dbReference type="EC" id="3.1.3.80" evidence="3"/>
<dbReference type="GO" id="GO:0052745">
    <property type="term" value="F:inositol phosphate phosphatase activity"/>
    <property type="evidence" value="ECO:0007669"/>
    <property type="project" value="TreeGrafter"/>
</dbReference>
<comment type="similarity">
    <text evidence="2">Belongs to the histidine acid phosphatase family. MINPP1 subfamily.</text>
</comment>
<dbReference type="OrthoDB" id="6509975at2759"/>
<evidence type="ECO:0000256" key="2">
    <source>
        <dbReference type="ARBA" id="ARBA00008422"/>
    </source>
</evidence>
<organism evidence="17 18">
    <name type="scientific">Coemansia erecta</name>
    <dbReference type="NCBI Taxonomy" id="147472"/>
    <lineage>
        <taxon>Eukaryota</taxon>
        <taxon>Fungi</taxon>
        <taxon>Fungi incertae sedis</taxon>
        <taxon>Zoopagomycota</taxon>
        <taxon>Kickxellomycotina</taxon>
        <taxon>Kickxellomycetes</taxon>
        <taxon>Kickxellales</taxon>
        <taxon>Kickxellaceae</taxon>
        <taxon>Coemansia</taxon>
    </lineage>
</organism>
<dbReference type="CDD" id="cd07061">
    <property type="entry name" value="HP_HAP_like"/>
    <property type="match status" value="1"/>
</dbReference>
<dbReference type="InterPro" id="IPR000560">
    <property type="entry name" value="His_Pase_clade-2"/>
</dbReference>
<evidence type="ECO:0000313" key="17">
    <source>
        <dbReference type="EMBL" id="KAJ1722423.1"/>
    </source>
</evidence>
<evidence type="ECO:0000256" key="1">
    <source>
        <dbReference type="ARBA" id="ARBA00004236"/>
    </source>
</evidence>
<keyword evidence="6" id="KW-1003">Cell membrane</keyword>
<evidence type="ECO:0000256" key="7">
    <source>
        <dbReference type="ARBA" id="ARBA00022729"/>
    </source>
</evidence>
<comment type="catalytic activity">
    <reaction evidence="12">
        <text>1D-myo-inositol 1,2,5,6-tetrakisphosphate + H2O = 1D-myo-inositol 1,2,6-trisphosphate + phosphate</text>
        <dbReference type="Rhea" id="RHEA:77119"/>
        <dbReference type="ChEBI" id="CHEBI:15377"/>
        <dbReference type="ChEBI" id="CHEBI:43474"/>
        <dbReference type="ChEBI" id="CHEBI:195535"/>
        <dbReference type="ChEBI" id="CHEBI:195537"/>
        <dbReference type="EC" id="3.1.3.62"/>
    </reaction>
    <physiologicalReaction direction="left-to-right" evidence="12">
        <dbReference type="Rhea" id="RHEA:77120"/>
    </physiologicalReaction>
</comment>
<evidence type="ECO:0000256" key="5">
    <source>
        <dbReference type="ARBA" id="ARBA00018097"/>
    </source>
</evidence>
<dbReference type="InterPro" id="IPR029033">
    <property type="entry name" value="His_PPase_superfam"/>
</dbReference>
<evidence type="ECO:0000256" key="15">
    <source>
        <dbReference type="ARBA" id="ARBA00043832"/>
    </source>
</evidence>
<keyword evidence="18" id="KW-1185">Reference proteome</keyword>
<dbReference type="PIRSF" id="PIRSF000894">
    <property type="entry name" value="Acid_phosphatase"/>
    <property type="match status" value="1"/>
</dbReference>
<comment type="catalytic activity">
    <reaction evidence="15">
        <text>(2R)-2,3-bisphosphoglycerate + H2O = (2R)-2-phosphoglycerate + phosphate</text>
        <dbReference type="Rhea" id="RHEA:27381"/>
        <dbReference type="ChEBI" id="CHEBI:15377"/>
        <dbReference type="ChEBI" id="CHEBI:43474"/>
        <dbReference type="ChEBI" id="CHEBI:58248"/>
        <dbReference type="ChEBI" id="CHEBI:58289"/>
        <dbReference type="EC" id="3.1.3.80"/>
    </reaction>
    <physiologicalReaction direction="left-to-right" evidence="15">
        <dbReference type="Rhea" id="RHEA:27382"/>
    </physiologicalReaction>
</comment>
<gene>
    <name evidence="17" type="ORF">LPJ53_003149</name>
</gene>
<evidence type="ECO:0000256" key="8">
    <source>
        <dbReference type="ARBA" id="ARBA00022801"/>
    </source>
</evidence>
<keyword evidence="9" id="KW-0472">Membrane</keyword>
<comment type="subcellular location">
    <subcellularLocation>
        <location evidence="1">Cell membrane</location>
    </subcellularLocation>
</comment>
<keyword evidence="10" id="KW-0325">Glycoprotein</keyword>
<dbReference type="PANTHER" id="PTHR20963">
    <property type="entry name" value="MULTIPLE INOSITOL POLYPHOSPHATE PHOSPHATASE-RELATED"/>
    <property type="match status" value="1"/>
</dbReference>
<keyword evidence="7" id="KW-0732">Signal</keyword>
<protein>
    <recommendedName>
        <fullName evidence="5">Multiple inositol polyphosphate phosphatase 1</fullName>
        <ecNumber evidence="4">3.1.3.62</ecNumber>
        <ecNumber evidence="3">3.1.3.80</ecNumber>
    </recommendedName>
    <alternativeName>
        <fullName evidence="11">2,3-bisphosphoglycerate 3-phosphatase</fullName>
    </alternativeName>
</protein>
<feature type="disulfide bond" evidence="16">
    <location>
        <begin position="419"/>
        <end position="424"/>
    </location>
</feature>
<dbReference type="Pfam" id="PF00328">
    <property type="entry name" value="His_Phos_2"/>
    <property type="match status" value="1"/>
</dbReference>
<feature type="disulfide bond" evidence="16">
    <location>
        <begin position="262"/>
        <end position="276"/>
    </location>
</feature>
<dbReference type="PANTHER" id="PTHR20963:SF8">
    <property type="entry name" value="MULTIPLE INOSITOL POLYPHOSPHATE PHOSPHATASE 1"/>
    <property type="match status" value="1"/>
</dbReference>
<proteinExistence type="inferred from homology"/>
<dbReference type="GO" id="GO:0003993">
    <property type="term" value="F:acid phosphatase activity"/>
    <property type="evidence" value="ECO:0007669"/>
    <property type="project" value="TreeGrafter"/>
</dbReference>